<reference evidence="8 9" key="1">
    <citation type="submission" date="2024-04" db="EMBL/GenBank/DDBJ databases">
        <title>genome sequences of Mucor flavus KT1a and Helicostylum pulchrum KT1b strains isolation_sourced from the surface of a dry-aged beef.</title>
        <authorList>
            <person name="Toyotome T."/>
            <person name="Hosono M."/>
            <person name="Torimaru M."/>
            <person name="Fukuda K."/>
            <person name="Mikami N."/>
        </authorList>
    </citation>
    <scope>NUCLEOTIDE SEQUENCE [LARGE SCALE GENOMIC DNA]</scope>
    <source>
        <strain evidence="8 9">KT1b</strain>
    </source>
</reference>
<dbReference type="Gene3D" id="3.30.160.60">
    <property type="entry name" value="Classic Zinc Finger"/>
    <property type="match status" value="2"/>
</dbReference>
<evidence type="ECO:0000256" key="6">
    <source>
        <dbReference type="SAM" id="MobiDB-lite"/>
    </source>
</evidence>
<evidence type="ECO:0000313" key="9">
    <source>
        <dbReference type="Proteomes" id="UP001476247"/>
    </source>
</evidence>
<dbReference type="Pfam" id="PF00096">
    <property type="entry name" value="zf-C2H2"/>
    <property type="match status" value="1"/>
</dbReference>
<dbReference type="InterPro" id="IPR013087">
    <property type="entry name" value="Znf_C2H2_type"/>
</dbReference>
<dbReference type="PANTHER" id="PTHR14003:SF19">
    <property type="entry name" value="YY2 TRANSCRIPTION FACTOR"/>
    <property type="match status" value="1"/>
</dbReference>
<feature type="domain" description="C2H2-type" evidence="7">
    <location>
        <begin position="14"/>
        <end position="43"/>
    </location>
</feature>
<dbReference type="PROSITE" id="PS00028">
    <property type="entry name" value="ZINC_FINGER_C2H2_1"/>
    <property type="match status" value="1"/>
</dbReference>
<keyword evidence="1" id="KW-0479">Metal-binding</keyword>
<keyword evidence="2" id="KW-0677">Repeat</keyword>
<comment type="caution">
    <text evidence="8">The sequence shown here is derived from an EMBL/GenBank/DDBJ whole genome shotgun (WGS) entry which is preliminary data.</text>
</comment>
<dbReference type="SMART" id="SM00355">
    <property type="entry name" value="ZnF_C2H2"/>
    <property type="match status" value="2"/>
</dbReference>
<dbReference type="PROSITE" id="PS50157">
    <property type="entry name" value="ZINC_FINGER_C2H2_2"/>
    <property type="match status" value="2"/>
</dbReference>
<dbReference type="Proteomes" id="UP001476247">
    <property type="component" value="Unassembled WGS sequence"/>
</dbReference>
<evidence type="ECO:0000256" key="4">
    <source>
        <dbReference type="ARBA" id="ARBA00022833"/>
    </source>
</evidence>
<gene>
    <name evidence="8" type="ORF">HPULCUR_003647</name>
</gene>
<accession>A0ABP9XW33</accession>
<feature type="region of interest" description="Disordered" evidence="6">
    <location>
        <begin position="68"/>
        <end position="130"/>
    </location>
</feature>
<name>A0ABP9XW33_9FUNG</name>
<organism evidence="8 9">
    <name type="scientific">Helicostylum pulchrum</name>
    <dbReference type="NCBI Taxonomy" id="562976"/>
    <lineage>
        <taxon>Eukaryota</taxon>
        <taxon>Fungi</taxon>
        <taxon>Fungi incertae sedis</taxon>
        <taxon>Mucoromycota</taxon>
        <taxon>Mucoromycotina</taxon>
        <taxon>Mucoromycetes</taxon>
        <taxon>Mucorales</taxon>
        <taxon>Mucorineae</taxon>
        <taxon>Mucoraceae</taxon>
        <taxon>Helicostylum</taxon>
    </lineage>
</organism>
<dbReference type="SUPFAM" id="SSF57667">
    <property type="entry name" value="beta-beta-alpha zinc fingers"/>
    <property type="match status" value="1"/>
</dbReference>
<feature type="compositionally biased region" description="Basic and acidic residues" evidence="6">
    <location>
        <begin position="81"/>
        <end position="93"/>
    </location>
</feature>
<evidence type="ECO:0000313" key="8">
    <source>
        <dbReference type="EMBL" id="GAA5798247.1"/>
    </source>
</evidence>
<keyword evidence="9" id="KW-1185">Reference proteome</keyword>
<dbReference type="InterPro" id="IPR036236">
    <property type="entry name" value="Znf_C2H2_sf"/>
</dbReference>
<evidence type="ECO:0000259" key="7">
    <source>
        <dbReference type="PROSITE" id="PS50157"/>
    </source>
</evidence>
<keyword evidence="4" id="KW-0862">Zinc</keyword>
<protein>
    <recommendedName>
        <fullName evidence="7">C2H2-type domain-containing protein</fullName>
    </recommendedName>
</protein>
<evidence type="ECO:0000256" key="3">
    <source>
        <dbReference type="ARBA" id="ARBA00022771"/>
    </source>
</evidence>
<feature type="compositionally biased region" description="Acidic residues" evidence="6">
    <location>
        <begin position="105"/>
        <end position="120"/>
    </location>
</feature>
<dbReference type="PANTHER" id="PTHR14003">
    <property type="entry name" value="TRANSCRIPTIONAL REPRESSOR PROTEIN YY"/>
    <property type="match status" value="1"/>
</dbReference>
<evidence type="ECO:0000256" key="5">
    <source>
        <dbReference type="PROSITE-ProRule" id="PRU00042"/>
    </source>
</evidence>
<dbReference type="EMBL" id="BAABUJ010000009">
    <property type="protein sequence ID" value="GAA5798247.1"/>
    <property type="molecule type" value="Genomic_DNA"/>
</dbReference>
<proteinExistence type="predicted"/>
<sequence length="181" mass="21129">MTRHYRIHTNDRPYQCSLERCGKKFIQKSALKVHERTHSGEKPHICQFTSCNKSFGDSSSLARHSYTKKAHLTRHVQRSHLKNEPNKRTKKETNTTTATTTTNTTDEEEEEEEEVEEEVEDGNRQADNKPTVVHPNYWLTPHLNPLCYNNYTSLPPTLYSSTKTCDSNYYPDVVHLFEQEQ</sequence>
<feature type="compositionally biased region" description="Basic residues" evidence="6">
    <location>
        <begin position="68"/>
        <end position="80"/>
    </location>
</feature>
<feature type="domain" description="C2H2-type" evidence="7">
    <location>
        <begin position="44"/>
        <end position="71"/>
    </location>
</feature>
<keyword evidence="3 5" id="KW-0863">Zinc-finger</keyword>
<feature type="compositionally biased region" description="Low complexity" evidence="6">
    <location>
        <begin position="94"/>
        <end position="104"/>
    </location>
</feature>
<evidence type="ECO:0000256" key="2">
    <source>
        <dbReference type="ARBA" id="ARBA00022737"/>
    </source>
</evidence>
<evidence type="ECO:0000256" key="1">
    <source>
        <dbReference type="ARBA" id="ARBA00022723"/>
    </source>
</evidence>